<reference evidence="12" key="1">
    <citation type="submission" date="2025-08" db="UniProtKB">
        <authorList>
            <consortium name="RefSeq"/>
        </authorList>
    </citation>
    <scope>IDENTIFICATION</scope>
</reference>
<dbReference type="SUPFAM" id="SSF100895">
    <property type="entry name" value="Kazal-type serine protease inhibitors"/>
    <property type="match status" value="1"/>
</dbReference>
<keyword evidence="6 8" id="KW-0472">Membrane</keyword>
<dbReference type="RefSeq" id="XP_012944770.1">
    <property type="nucleotide sequence ID" value="XM_013089316.2"/>
</dbReference>
<dbReference type="PANTHER" id="PTHR11388">
    <property type="entry name" value="ORGANIC ANION TRANSPORTER"/>
    <property type="match status" value="1"/>
</dbReference>
<evidence type="ECO:0000256" key="4">
    <source>
        <dbReference type="ARBA" id="ARBA00022692"/>
    </source>
</evidence>
<gene>
    <name evidence="12" type="primary">LOC101863306</name>
</gene>
<evidence type="ECO:0000256" key="2">
    <source>
        <dbReference type="ARBA" id="ARBA00009657"/>
    </source>
</evidence>
<comment type="subcellular location">
    <subcellularLocation>
        <location evidence="1 8">Cell membrane</location>
        <topology evidence="1 8">Multi-pass membrane protein</topology>
    </subcellularLocation>
</comment>
<evidence type="ECO:0000256" key="8">
    <source>
        <dbReference type="RuleBase" id="RU362056"/>
    </source>
</evidence>
<protein>
    <recommendedName>
        <fullName evidence="8">Solute carrier organic anion transporter family member</fullName>
    </recommendedName>
</protein>
<feature type="transmembrane region" description="Helical" evidence="8">
    <location>
        <begin position="645"/>
        <end position="667"/>
    </location>
</feature>
<dbReference type="Proteomes" id="UP000694888">
    <property type="component" value="Unplaced"/>
</dbReference>
<dbReference type="InterPro" id="IPR036058">
    <property type="entry name" value="Kazal_dom_sf"/>
</dbReference>
<evidence type="ECO:0000256" key="6">
    <source>
        <dbReference type="ARBA" id="ARBA00023136"/>
    </source>
</evidence>
<feature type="transmembrane region" description="Helical" evidence="8">
    <location>
        <begin position="62"/>
        <end position="85"/>
    </location>
</feature>
<proteinExistence type="inferred from homology"/>
<dbReference type="GeneID" id="101863306"/>
<keyword evidence="8" id="KW-0406">Ion transport</keyword>
<comment type="similarity">
    <text evidence="2 8">Belongs to the organo anion transporter (TC 2.A.60) family.</text>
</comment>
<feature type="transmembrane region" description="Helical" evidence="8">
    <location>
        <begin position="452"/>
        <end position="473"/>
    </location>
</feature>
<dbReference type="SUPFAM" id="SSF103473">
    <property type="entry name" value="MFS general substrate transporter"/>
    <property type="match status" value="1"/>
</dbReference>
<evidence type="ECO:0000256" key="7">
    <source>
        <dbReference type="ARBA" id="ARBA00023157"/>
    </source>
</evidence>
<feature type="compositionally biased region" description="Polar residues" evidence="9">
    <location>
        <begin position="322"/>
        <end position="332"/>
    </location>
</feature>
<dbReference type="NCBIfam" id="TIGR00805">
    <property type="entry name" value="oat"/>
    <property type="match status" value="1"/>
</dbReference>
<evidence type="ECO:0000256" key="9">
    <source>
        <dbReference type="SAM" id="MobiDB-lite"/>
    </source>
</evidence>
<sequence>MKDGESPKLLYDEVPTDVENGMQQQTNVSVEAVVHKIHETLADPDTACGIGWMRPRVVQSCATIGAFTAFNGAAYTMTSCISSFIGSQITTLERQFGFSSKQTGLIMSANKVSYIFCVLLVSYIGSRVHIPRALAIGAFTFGVSAIVCCLPHFLFGVDATERGGNSSMSLELRRQSQMFGELCTDKAVAKDECVEEEWALAGQHYVAYASLVVLVLGMLLQGVAKGPRFSFSATYVDNNTEQVNTGYYTGIMITCSVLGPVLAFLLGGFFSQIYVTLGETELDPKHPRWIGAWWLGYLVLGFVTISVSIPLLFFPRRLPNPSGQGLTSPNSSHHSKDDKKPLLGAKPHHPPKNLTLTSLTEKILFQVREFVQCQLRLCKNPVYMLLNACGTFILFGVSSQSFMAKYLERVFDLPAYQANYTMAFKSLLATGIGTYGGGYLTRRFKMEAKGALNFTLVALLASVVVTCAGFVLYCNQGNVHNMPGDWNPACVRHCQCSEHSYFPICGQDGLTYYSPCQAGCEQVFINESTSVYSRCSCIKGGSALTGLCPYGCSHLYSYVLFSALLALLQTLTTVPRVVIFLRCVDASDKTAALGFQSFTNSLLGYLCGEILFGFLIDGTCSVWDESCGVRGRCLQYDNDLLRVKLHGYVFTSNLLSFLCVVGAYYYATRTRCFDEEALEKQS</sequence>
<dbReference type="Pfam" id="PF07648">
    <property type="entry name" value="Kazal_2"/>
    <property type="match status" value="1"/>
</dbReference>
<keyword evidence="5 8" id="KW-1133">Transmembrane helix</keyword>
<evidence type="ECO:0000256" key="3">
    <source>
        <dbReference type="ARBA" id="ARBA00022475"/>
    </source>
</evidence>
<dbReference type="PANTHER" id="PTHR11388:SF76">
    <property type="entry name" value="SOLUTE CARRIER ORGANIC ANION TRANSPORTER FAMILY MEMBER"/>
    <property type="match status" value="1"/>
</dbReference>
<feature type="transmembrane region" description="Helical" evidence="8">
    <location>
        <begin position="245"/>
        <end position="270"/>
    </location>
</feature>
<feature type="region of interest" description="Disordered" evidence="9">
    <location>
        <begin position="322"/>
        <end position="354"/>
    </location>
</feature>
<evidence type="ECO:0000259" key="10">
    <source>
        <dbReference type="PROSITE" id="PS51465"/>
    </source>
</evidence>
<name>A0ABM1ABX9_APLCA</name>
<feature type="transmembrane region" description="Helical" evidence="8">
    <location>
        <begin position="555"/>
        <end position="581"/>
    </location>
</feature>
<dbReference type="InterPro" id="IPR004156">
    <property type="entry name" value="OATP"/>
</dbReference>
<keyword evidence="4 8" id="KW-0812">Transmembrane</keyword>
<feature type="transmembrane region" description="Helical" evidence="8">
    <location>
        <begin position="133"/>
        <end position="155"/>
    </location>
</feature>
<organism evidence="11 12">
    <name type="scientific">Aplysia californica</name>
    <name type="common">California sea hare</name>
    <dbReference type="NCBI Taxonomy" id="6500"/>
    <lineage>
        <taxon>Eukaryota</taxon>
        <taxon>Metazoa</taxon>
        <taxon>Spiralia</taxon>
        <taxon>Lophotrochozoa</taxon>
        <taxon>Mollusca</taxon>
        <taxon>Gastropoda</taxon>
        <taxon>Heterobranchia</taxon>
        <taxon>Euthyneura</taxon>
        <taxon>Tectipleura</taxon>
        <taxon>Aplysiida</taxon>
        <taxon>Aplysioidea</taxon>
        <taxon>Aplysiidae</taxon>
        <taxon>Aplysia</taxon>
    </lineage>
</organism>
<feature type="transmembrane region" description="Helical" evidence="8">
    <location>
        <begin position="205"/>
        <end position="224"/>
    </location>
</feature>
<keyword evidence="8" id="KW-0813">Transport</keyword>
<feature type="transmembrane region" description="Helical" evidence="8">
    <location>
        <begin position="105"/>
        <end position="126"/>
    </location>
</feature>
<evidence type="ECO:0000313" key="12">
    <source>
        <dbReference type="RefSeq" id="XP_012944770.1"/>
    </source>
</evidence>
<dbReference type="Pfam" id="PF03137">
    <property type="entry name" value="OATP"/>
    <property type="match status" value="1"/>
</dbReference>
<feature type="transmembrane region" description="Helical" evidence="8">
    <location>
        <begin position="290"/>
        <end position="314"/>
    </location>
</feature>
<feature type="transmembrane region" description="Helical" evidence="8">
    <location>
        <begin position="382"/>
        <end position="402"/>
    </location>
</feature>
<dbReference type="InterPro" id="IPR036259">
    <property type="entry name" value="MFS_trans_sf"/>
</dbReference>
<dbReference type="InterPro" id="IPR002350">
    <property type="entry name" value="Kazal_dom"/>
</dbReference>
<dbReference type="Gene3D" id="1.20.1250.20">
    <property type="entry name" value="MFS general substrate transporter like domains"/>
    <property type="match status" value="1"/>
</dbReference>
<evidence type="ECO:0000256" key="5">
    <source>
        <dbReference type="ARBA" id="ARBA00022989"/>
    </source>
</evidence>
<accession>A0ABM1ABX9</accession>
<evidence type="ECO:0000256" key="1">
    <source>
        <dbReference type="ARBA" id="ARBA00004651"/>
    </source>
</evidence>
<keyword evidence="11" id="KW-1185">Reference proteome</keyword>
<feature type="domain" description="Kazal-like" evidence="10">
    <location>
        <begin position="484"/>
        <end position="539"/>
    </location>
</feature>
<dbReference type="PROSITE" id="PS51465">
    <property type="entry name" value="KAZAL_2"/>
    <property type="match status" value="1"/>
</dbReference>
<keyword evidence="7" id="KW-1015">Disulfide bond</keyword>
<feature type="transmembrane region" description="Helical" evidence="8">
    <location>
        <begin position="593"/>
        <end position="616"/>
    </location>
</feature>
<evidence type="ECO:0000313" key="11">
    <source>
        <dbReference type="Proteomes" id="UP000694888"/>
    </source>
</evidence>
<feature type="transmembrane region" description="Helical" evidence="8">
    <location>
        <begin position="422"/>
        <end position="440"/>
    </location>
</feature>
<keyword evidence="3" id="KW-1003">Cell membrane</keyword>
<dbReference type="CDD" id="cd17336">
    <property type="entry name" value="MFS_SLCO_OATP"/>
    <property type="match status" value="1"/>
</dbReference>